<evidence type="ECO:0000256" key="1">
    <source>
        <dbReference type="ARBA" id="ARBA00003469"/>
    </source>
</evidence>
<evidence type="ECO:0000256" key="5">
    <source>
        <dbReference type="ARBA" id="ARBA00022679"/>
    </source>
</evidence>
<dbReference type="InterPro" id="IPR027939">
    <property type="entry name" value="NMT1/THI5"/>
</dbReference>
<evidence type="ECO:0000256" key="10">
    <source>
        <dbReference type="ARBA" id="ARBA00033171"/>
    </source>
</evidence>
<name>A0A1H0W7A1_9BURK</name>
<comment type="subunit">
    <text evidence="4">Homodimer.</text>
</comment>
<feature type="domain" description="SsuA/THI5-like" evidence="13">
    <location>
        <begin position="48"/>
        <end position="260"/>
    </location>
</feature>
<accession>A0A1H0W7A1</accession>
<dbReference type="Pfam" id="PF09084">
    <property type="entry name" value="NMT1"/>
    <property type="match status" value="1"/>
</dbReference>
<dbReference type="RefSeq" id="WP_092838594.1">
    <property type="nucleotide sequence ID" value="NZ_CP028290.1"/>
</dbReference>
<comment type="similarity">
    <text evidence="3">Belongs to the NMT1/THI5 family.</text>
</comment>
<keyword evidence="7" id="KW-0663">Pyridoxal phosphate</keyword>
<evidence type="ECO:0000256" key="2">
    <source>
        <dbReference type="ARBA" id="ARBA00004948"/>
    </source>
</evidence>
<dbReference type="SUPFAM" id="SSF53850">
    <property type="entry name" value="Periplasmic binding protein-like II"/>
    <property type="match status" value="1"/>
</dbReference>
<evidence type="ECO:0000256" key="4">
    <source>
        <dbReference type="ARBA" id="ARBA00011738"/>
    </source>
</evidence>
<keyword evidence="12" id="KW-0732">Signal</keyword>
<reference evidence="15" key="1">
    <citation type="submission" date="2016-10" db="EMBL/GenBank/DDBJ databases">
        <authorList>
            <person name="Varghese N."/>
            <person name="Submissions S."/>
        </authorList>
    </citation>
    <scope>NUCLEOTIDE SEQUENCE [LARGE SCALE GENOMIC DNA]</scope>
    <source>
        <strain evidence="15">DSM 17101</strain>
    </source>
</reference>
<protein>
    <recommendedName>
        <fullName evidence="10">Thiamine pyrimidine synthase</fullName>
    </recommendedName>
</protein>
<comment type="pathway">
    <text evidence="2">Cofactor biosynthesis; thiamine diphosphate biosynthesis.</text>
</comment>
<comment type="catalytic activity">
    <reaction evidence="11">
        <text>N(6)-(pyridoxal phosphate)-L-lysyl-[4-amino-5-hydroxymethyl-2-methylpyrimidine phosphate synthase] + L-histidyl-[4-amino-5-hydroxymethyl-2-methylpyrimidine phosphate synthase] + 2 Fe(3+) + 4 H2O = L-lysyl-[4-amino-5-hydroxymethyl-2-methylpyrimidine phosphate synthase] + (2S)-2-amino-5-hydroxy-4-oxopentanoyl-[4-amino-5-hydroxymethyl-2-methylpyrimidine phosphate synthase] + 4-amino-2-methyl-5-(phosphooxymethyl)pyrimidine + 3-oxopropanoate + 2 Fe(2+) + 2 H(+)</text>
        <dbReference type="Rhea" id="RHEA:65756"/>
        <dbReference type="Rhea" id="RHEA-COMP:16892"/>
        <dbReference type="Rhea" id="RHEA-COMP:16893"/>
        <dbReference type="Rhea" id="RHEA-COMP:16894"/>
        <dbReference type="Rhea" id="RHEA-COMP:16895"/>
        <dbReference type="ChEBI" id="CHEBI:15377"/>
        <dbReference type="ChEBI" id="CHEBI:15378"/>
        <dbReference type="ChEBI" id="CHEBI:29033"/>
        <dbReference type="ChEBI" id="CHEBI:29034"/>
        <dbReference type="ChEBI" id="CHEBI:29969"/>
        <dbReference type="ChEBI" id="CHEBI:29979"/>
        <dbReference type="ChEBI" id="CHEBI:33190"/>
        <dbReference type="ChEBI" id="CHEBI:58354"/>
        <dbReference type="ChEBI" id="CHEBI:143915"/>
        <dbReference type="ChEBI" id="CHEBI:157692"/>
    </reaction>
    <physiologicalReaction direction="left-to-right" evidence="11">
        <dbReference type="Rhea" id="RHEA:65757"/>
    </physiologicalReaction>
</comment>
<dbReference type="InterPro" id="IPR015168">
    <property type="entry name" value="SsuA/THI5"/>
</dbReference>
<dbReference type="OrthoDB" id="8555942at2"/>
<dbReference type="GO" id="GO:0046872">
    <property type="term" value="F:metal ion binding"/>
    <property type="evidence" value="ECO:0007669"/>
    <property type="project" value="UniProtKB-KW"/>
</dbReference>
<dbReference type="Proteomes" id="UP000199317">
    <property type="component" value="Unassembled WGS sequence"/>
</dbReference>
<evidence type="ECO:0000256" key="7">
    <source>
        <dbReference type="ARBA" id="ARBA00022898"/>
    </source>
</evidence>
<feature type="signal peptide" evidence="12">
    <location>
        <begin position="1"/>
        <end position="25"/>
    </location>
</feature>
<keyword evidence="15" id="KW-1185">Reference proteome</keyword>
<keyword evidence="8" id="KW-0784">Thiamine biosynthesis</keyword>
<evidence type="ECO:0000256" key="11">
    <source>
        <dbReference type="ARBA" id="ARBA00048179"/>
    </source>
</evidence>
<dbReference type="PANTHER" id="PTHR31528:SF1">
    <property type="entry name" value="4-AMINO-5-HYDROXYMETHYL-2-METHYLPYRIMIDINE PHOSPHATE SYNTHASE THI11-RELATED"/>
    <property type="match status" value="1"/>
</dbReference>
<evidence type="ECO:0000313" key="14">
    <source>
        <dbReference type="EMBL" id="SDP86285.1"/>
    </source>
</evidence>
<comment type="function">
    <text evidence="1">Responsible for the formation of the pyrimidine heterocycle in the thiamine biosynthesis pathway. Catalyzes the formation of hydroxymethylpyrimidine phosphate (HMP-P) from histidine and pyridoxal phosphate (PLP). The protein uses PLP and the active site histidine to form HMP-P, generating an inactive enzyme. The enzyme can only undergo a single turnover, which suggests it is a suicide enzyme.</text>
</comment>
<keyword evidence="9" id="KW-0408">Iron</keyword>
<evidence type="ECO:0000259" key="13">
    <source>
        <dbReference type="Pfam" id="PF09084"/>
    </source>
</evidence>
<proteinExistence type="inferred from homology"/>
<dbReference type="PANTHER" id="PTHR31528">
    <property type="entry name" value="4-AMINO-5-HYDROXYMETHYL-2-METHYLPYRIMIDINE PHOSPHATE SYNTHASE THI11-RELATED"/>
    <property type="match status" value="1"/>
</dbReference>
<evidence type="ECO:0000256" key="8">
    <source>
        <dbReference type="ARBA" id="ARBA00022977"/>
    </source>
</evidence>
<dbReference type="EMBL" id="FNJL01000033">
    <property type="protein sequence ID" value="SDP86285.1"/>
    <property type="molecule type" value="Genomic_DNA"/>
</dbReference>
<organism evidence="14 15">
    <name type="scientific">Paracidovorax cattleyae</name>
    <dbReference type="NCBI Taxonomy" id="80868"/>
    <lineage>
        <taxon>Bacteria</taxon>
        <taxon>Pseudomonadati</taxon>
        <taxon>Pseudomonadota</taxon>
        <taxon>Betaproteobacteria</taxon>
        <taxon>Burkholderiales</taxon>
        <taxon>Comamonadaceae</taxon>
        <taxon>Paracidovorax</taxon>
    </lineage>
</organism>
<sequence>MTKRSFLQSALLLAASGLLVPAAQAQSGAPTPIKFQLDWRFEGPAAFFLLPTAKGYFKEAGLNVTVDAGNGSGGAVQRVASGSYDIGFADLAAVMEFHGNNPDAQNKPVAVMMVYNNTPASVMALKKSGITKPADLNGKKLGAPVFDAGRRGFPIFAKANQIAGVQWTAMDPPLRETMLVRGDVDAITGFTFTSLLNLEARGAKASDVVVLPYADYGVKLYGNAIIASPKILKENPEAVKAFLKAFTRGAKEVIASPGAAIAYVKERDGIVNTVLETRRLQLAIDTVINSPDARAEGFGQVKPQRLALMASQVSDAYNTKTRVDPATVWNGSFLPAAAELNILPKK</sequence>
<keyword evidence="5" id="KW-0808">Transferase</keyword>
<dbReference type="AlphaFoldDB" id="A0A1H0W7A1"/>
<evidence type="ECO:0000256" key="3">
    <source>
        <dbReference type="ARBA" id="ARBA00009406"/>
    </source>
</evidence>
<dbReference type="GO" id="GO:0009228">
    <property type="term" value="P:thiamine biosynthetic process"/>
    <property type="evidence" value="ECO:0007669"/>
    <property type="project" value="UniProtKB-KW"/>
</dbReference>
<evidence type="ECO:0000256" key="6">
    <source>
        <dbReference type="ARBA" id="ARBA00022723"/>
    </source>
</evidence>
<evidence type="ECO:0000256" key="12">
    <source>
        <dbReference type="SAM" id="SignalP"/>
    </source>
</evidence>
<dbReference type="Gene3D" id="3.40.190.10">
    <property type="entry name" value="Periplasmic binding protein-like II"/>
    <property type="match status" value="2"/>
</dbReference>
<evidence type="ECO:0000256" key="9">
    <source>
        <dbReference type="ARBA" id="ARBA00023004"/>
    </source>
</evidence>
<feature type="chain" id="PRO_5011787793" description="Thiamine pyrimidine synthase" evidence="12">
    <location>
        <begin position="26"/>
        <end position="346"/>
    </location>
</feature>
<keyword evidence="6" id="KW-0479">Metal-binding</keyword>
<dbReference type="GO" id="GO:0016740">
    <property type="term" value="F:transferase activity"/>
    <property type="evidence" value="ECO:0007669"/>
    <property type="project" value="UniProtKB-KW"/>
</dbReference>
<evidence type="ECO:0000313" key="15">
    <source>
        <dbReference type="Proteomes" id="UP000199317"/>
    </source>
</evidence>
<gene>
    <name evidence="14" type="ORF">SAMN04489708_13326</name>
</gene>